<name>A0A8J3B4Z4_9BURK</name>
<reference evidence="1" key="1">
    <citation type="journal article" date="2014" name="Int. J. Syst. Evol. Microbiol.">
        <title>Complete genome sequence of Corynebacterium casei LMG S-19264T (=DSM 44701T), isolated from a smear-ripened cheese.</title>
        <authorList>
            <consortium name="US DOE Joint Genome Institute (JGI-PGF)"/>
            <person name="Walter F."/>
            <person name="Albersmeier A."/>
            <person name="Kalinowski J."/>
            <person name="Ruckert C."/>
        </authorList>
    </citation>
    <scope>NUCLEOTIDE SEQUENCE</scope>
    <source>
        <strain evidence="1">CCM 7664</strain>
    </source>
</reference>
<protein>
    <submittedName>
        <fullName evidence="1">Uncharacterized protein</fullName>
    </submittedName>
</protein>
<proteinExistence type="predicted"/>
<dbReference type="AlphaFoldDB" id="A0A8J3B4Z4"/>
<dbReference type="RefSeq" id="WP_188422026.1">
    <property type="nucleotide sequence ID" value="NZ_BMDP01000003.1"/>
</dbReference>
<keyword evidence="2" id="KW-1185">Reference proteome</keyword>
<sequence length="72" mass="8414">MKKVGLDQVRIVWYQDSISGETASAGYHGETKNFWVHLEYFPREITEVYLLEDGEERPHPQANWAYARGMLV</sequence>
<dbReference type="EMBL" id="BMDP01000003">
    <property type="protein sequence ID" value="GGI55208.1"/>
    <property type="molecule type" value="Genomic_DNA"/>
</dbReference>
<evidence type="ECO:0000313" key="2">
    <source>
        <dbReference type="Proteomes" id="UP000627205"/>
    </source>
</evidence>
<gene>
    <name evidence="1" type="ORF">GCM10011430_23820</name>
</gene>
<accession>A0A8J3B4Z4</accession>
<organism evidence="1 2">
    <name type="scientific">Oxalicibacterium solurbis</name>
    <dbReference type="NCBI Taxonomy" id="69280"/>
    <lineage>
        <taxon>Bacteria</taxon>
        <taxon>Pseudomonadati</taxon>
        <taxon>Pseudomonadota</taxon>
        <taxon>Betaproteobacteria</taxon>
        <taxon>Burkholderiales</taxon>
        <taxon>Oxalobacteraceae</taxon>
        <taxon>Oxalicibacterium</taxon>
    </lineage>
</organism>
<reference evidence="1" key="2">
    <citation type="submission" date="2020-09" db="EMBL/GenBank/DDBJ databases">
        <authorList>
            <person name="Sun Q."/>
            <person name="Sedlacek I."/>
        </authorList>
    </citation>
    <scope>NUCLEOTIDE SEQUENCE</scope>
    <source>
        <strain evidence="1">CCM 7664</strain>
    </source>
</reference>
<evidence type="ECO:0000313" key="1">
    <source>
        <dbReference type="EMBL" id="GGI55208.1"/>
    </source>
</evidence>
<comment type="caution">
    <text evidence="1">The sequence shown here is derived from an EMBL/GenBank/DDBJ whole genome shotgun (WGS) entry which is preliminary data.</text>
</comment>
<dbReference type="Proteomes" id="UP000627205">
    <property type="component" value="Unassembled WGS sequence"/>
</dbReference>